<evidence type="ECO:0000313" key="2">
    <source>
        <dbReference type="Proteomes" id="UP000265520"/>
    </source>
</evidence>
<feature type="non-terminal residue" evidence="1">
    <location>
        <position position="1"/>
    </location>
</feature>
<organism evidence="1 2">
    <name type="scientific">Trifolium medium</name>
    <dbReference type="NCBI Taxonomy" id="97028"/>
    <lineage>
        <taxon>Eukaryota</taxon>
        <taxon>Viridiplantae</taxon>
        <taxon>Streptophyta</taxon>
        <taxon>Embryophyta</taxon>
        <taxon>Tracheophyta</taxon>
        <taxon>Spermatophyta</taxon>
        <taxon>Magnoliopsida</taxon>
        <taxon>eudicotyledons</taxon>
        <taxon>Gunneridae</taxon>
        <taxon>Pentapetalae</taxon>
        <taxon>rosids</taxon>
        <taxon>fabids</taxon>
        <taxon>Fabales</taxon>
        <taxon>Fabaceae</taxon>
        <taxon>Papilionoideae</taxon>
        <taxon>50 kb inversion clade</taxon>
        <taxon>NPAAA clade</taxon>
        <taxon>Hologalegina</taxon>
        <taxon>IRL clade</taxon>
        <taxon>Trifolieae</taxon>
        <taxon>Trifolium</taxon>
    </lineage>
</organism>
<protein>
    <submittedName>
        <fullName evidence="1">Uncharacterized protein</fullName>
    </submittedName>
</protein>
<name>A0A392QDX5_9FABA</name>
<accession>A0A392QDX5</accession>
<dbReference type="AlphaFoldDB" id="A0A392QDX5"/>
<sequence length="78" mass="9521">HYGHDGDHIVREMEEEEEIEREVMEAWIYDHFEDIVGILYDEFKEELPRAAKYELTKGQTNQWAMRKMMDRLLPHDII</sequence>
<dbReference type="Proteomes" id="UP000265520">
    <property type="component" value="Unassembled WGS sequence"/>
</dbReference>
<comment type="caution">
    <text evidence="1">The sequence shown here is derived from an EMBL/GenBank/DDBJ whole genome shotgun (WGS) entry which is preliminary data.</text>
</comment>
<reference evidence="1 2" key="1">
    <citation type="journal article" date="2018" name="Front. Plant Sci.">
        <title>Red Clover (Trifolium pratense) and Zigzag Clover (T. medium) - A Picture of Genomic Similarities and Differences.</title>
        <authorList>
            <person name="Dluhosova J."/>
            <person name="Istvanek J."/>
            <person name="Nedelnik J."/>
            <person name="Repkova J."/>
        </authorList>
    </citation>
    <scope>NUCLEOTIDE SEQUENCE [LARGE SCALE GENOMIC DNA]</scope>
    <source>
        <strain evidence="2">cv. 10/8</strain>
        <tissue evidence="1">Leaf</tissue>
    </source>
</reference>
<dbReference type="EMBL" id="LXQA010125018">
    <property type="protein sequence ID" value="MCI21475.1"/>
    <property type="molecule type" value="Genomic_DNA"/>
</dbReference>
<evidence type="ECO:0000313" key="1">
    <source>
        <dbReference type="EMBL" id="MCI21475.1"/>
    </source>
</evidence>
<keyword evidence="2" id="KW-1185">Reference proteome</keyword>
<proteinExistence type="predicted"/>